<evidence type="ECO:0000313" key="3">
    <source>
        <dbReference type="EMBL" id="OAO16960.1"/>
    </source>
</evidence>
<feature type="transmembrane region" description="Helical" evidence="2">
    <location>
        <begin position="12"/>
        <end position="37"/>
    </location>
</feature>
<organism evidence="3 4">
    <name type="scientific">Blastocystis sp. subtype 1 (strain ATCC 50177 / NandII)</name>
    <dbReference type="NCBI Taxonomy" id="478820"/>
    <lineage>
        <taxon>Eukaryota</taxon>
        <taxon>Sar</taxon>
        <taxon>Stramenopiles</taxon>
        <taxon>Bigyra</taxon>
        <taxon>Opalozoa</taxon>
        <taxon>Opalinata</taxon>
        <taxon>Blastocystidae</taxon>
        <taxon>Blastocystis</taxon>
    </lineage>
</organism>
<name>A0A196SIU5_BLAHN</name>
<feature type="transmembrane region" description="Helical" evidence="2">
    <location>
        <begin position="49"/>
        <end position="67"/>
    </location>
</feature>
<feature type="transmembrane region" description="Helical" evidence="2">
    <location>
        <begin position="137"/>
        <end position="161"/>
    </location>
</feature>
<dbReference type="EMBL" id="LXWW01000053">
    <property type="protein sequence ID" value="OAO16960.1"/>
    <property type="molecule type" value="Genomic_DNA"/>
</dbReference>
<feature type="coiled-coil region" evidence="1">
    <location>
        <begin position="155"/>
        <end position="182"/>
    </location>
</feature>
<keyword evidence="1" id="KW-0175">Coiled coil</keyword>
<keyword evidence="2" id="KW-0472">Membrane</keyword>
<sequence>MEEEGSETSFFWYTIAMFYKYSTVPLWLSVIYAVFALKDLPFIYSDKKTSIFLYMCVALISLFLALIKLESDPSIFKSVFPSRLISTGDAFMMQYRLLITFVRWVFLLSVLYFLCLNNKVKECAPLPLAEMKACHCASLLVGHPWVVLSVAVGLVVLYILAVKKLEREIQQEEVQQEKDTQHEKEE</sequence>
<accession>A0A196SIU5</accession>
<feature type="transmembrane region" description="Helical" evidence="2">
    <location>
        <begin position="97"/>
        <end position="116"/>
    </location>
</feature>
<keyword evidence="2" id="KW-0812">Transmembrane</keyword>
<keyword evidence="4" id="KW-1185">Reference proteome</keyword>
<dbReference type="AlphaFoldDB" id="A0A196SIU5"/>
<protein>
    <submittedName>
        <fullName evidence="3">Uncharacterized protein</fullName>
    </submittedName>
</protein>
<gene>
    <name evidence="3" type="ORF">AV274_1314</name>
</gene>
<comment type="caution">
    <text evidence="3">The sequence shown here is derived from an EMBL/GenBank/DDBJ whole genome shotgun (WGS) entry which is preliminary data.</text>
</comment>
<evidence type="ECO:0000256" key="2">
    <source>
        <dbReference type="SAM" id="Phobius"/>
    </source>
</evidence>
<keyword evidence="2" id="KW-1133">Transmembrane helix</keyword>
<dbReference type="Proteomes" id="UP000078348">
    <property type="component" value="Unassembled WGS sequence"/>
</dbReference>
<reference evidence="3 4" key="1">
    <citation type="submission" date="2016-05" db="EMBL/GenBank/DDBJ databases">
        <title>Nuclear genome of Blastocystis sp. subtype 1 NandII.</title>
        <authorList>
            <person name="Gentekaki E."/>
            <person name="Curtis B."/>
            <person name="Stairs C."/>
            <person name="Eme L."/>
            <person name="Herman E."/>
            <person name="Klimes V."/>
            <person name="Arias M.C."/>
            <person name="Elias M."/>
            <person name="Hilliou F."/>
            <person name="Klute M."/>
            <person name="Malik S.-B."/>
            <person name="Pightling A."/>
            <person name="Rachubinski R."/>
            <person name="Salas D."/>
            <person name="Schlacht A."/>
            <person name="Suga H."/>
            <person name="Archibald J."/>
            <person name="Ball S.G."/>
            <person name="Clark G."/>
            <person name="Dacks J."/>
            <person name="Van Der Giezen M."/>
            <person name="Tsaousis A."/>
            <person name="Roger A."/>
        </authorList>
    </citation>
    <scope>NUCLEOTIDE SEQUENCE [LARGE SCALE GENOMIC DNA]</scope>
    <source>
        <strain evidence="4">ATCC 50177 / NandII</strain>
    </source>
</reference>
<proteinExistence type="predicted"/>
<evidence type="ECO:0000256" key="1">
    <source>
        <dbReference type="SAM" id="Coils"/>
    </source>
</evidence>
<evidence type="ECO:0000313" key="4">
    <source>
        <dbReference type="Proteomes" id="UP000078348"/>
    </source>
</evidence>